<name>A0A1H4VXR0_9MICC</name>
<dbReference type="OrthoDB" id="197829at2"/>
<keyword evidence="2" id="KW-1185">Reference proteome</keyword>
<protein>
    <submittedName>
        <fullName evidence="1">Polyketide cyclase / dehydrase and lipid transport</fullName>
    </submittedName>
</protein>
<evidence type="ECO:0000313" key="1">
    <source>
        <dbReference type="EMBL" id="SEC85670.1"/>
    </source>
</evidence>
<accession>A0A1H4VXR0</accession>
<organism evidence="1 2">
    <name type="scientific">Arthrobacter woluwensis</name>
    <dbReference type="NCBI Taxonomy" id="156980"/>
    <lineage>
        <taxon>Bacteria</taxon>
        <taxon>Bacillati</taxon>
        <taxon>Actinomycetota</taxon>
        <taxon>Actinomycetes</taxon>
        <taxon>Micrococcales</taxon>
        <taxon>Micrococcaceae</taxon>
        <taxon>Arthrobacter</taxon>
    </lineage>
</organism>
<sequence length="161" mass="18118">MPTLEATTTVAIDPELAFAVSQTHGELRLRWDRFIRAERLLDGATSQGKGVRTWTRHRWGMPMVSECVSFHPPSHTGMHMTEGPWFFERFAGGWRFKAADDGGTLVSWRYSFACRPAWLAPLAEWIGAKVLQREIRARLDGFAAGCADPEVLDAVRSGRRS</sequence>
<dbReference type="SUPFAM" id="SSF55961">
    <property type="entry name" value="Bet v1-like"/>
    <property type="match status" value="1"/>
</dbReference>
<dbReference type="InterPro" id="IPR023393">
    <property type="entry name" value="START-like_dom_sf"/>
</dbReference>
<dbReference type="CDD" id="cd07812">
    <property type="entry name" value="SRPBCC"/>
    <property type="match status" value="1"/>
</dbReference>
<gene>
    <name evidence="1" type="ORF">SAMN04489745_3347</name>
</gene>
<dbReference type="EMBL" id="FNSN01000004">
    <property type="protein sequence ID" value="SEC85670.1"/>
    <property type="molecule type" value="Genomic_DNA"/>
</dbReference>
<dbReference type="AlphaFoldDB" id="A0A1H4VXR0"/>
<dbReference type="InterPro" id="IPR019587">
    <property type="entry name" value="Polyketide_cyclase/dehydratase"/>
</dbReference>
<dbReference type="Proteomes" id="UP000182652">
    <property type="component" value="Unassembled WGS sequence"/>
</dbReference>
<dbReference type="STRING" id="156980.SAMN04489745_3347"/>
<dbReference type="Gene3D" id="3.30.530.20">
    <property type="match status" value="1"/>
</dbReference>
<reference evidence="1 2" key="1">
    <citation type="submission" date="2016-10" db="EMBL/GenBank/DDBJ databases">
        <authorList>
            <person name="de Groot N.N."/>
        </authorList>
    </citation>
    <scope>NUCLEOTIDE SEQUENCE [LARGE SCALE GENOMIC DNA]</scope>
    <source>
        <strain evidence="1 2">DSM 10495</strain>
    </source>
</reference>
<dbReference type="Pfam" id="PF10604">
    <property type="entry name" value="Polyketide_cyc2"/>
    <property type="match status" value="1"/>
</dbReference>
<proteinExistence type="predicted"/>
<dbReference type="RefSeq" id="WP_066214774.1">
    <property type="nucleotide sequence ID" value="NZ_CP049819.1"/>
</dbReference>
<evidence type="ECO:0000313" key="2">
    <source>
        <dbReference type="Proteomes" id="UP000182652"/>
    </source>
</evidence>